<dbReference type="PROSITE" id="PS51257">
    <property type="entry name" value="PROKAR_LIPOPROTEIN"/>
    <property type="match status" value="1"/>
</dbReference>
<dbReference type="AlphaFoldDB" id="A0AAE0WA88"/>
<dbReference type="PANTHER" id="PTHR11177">
    <property type="entry name" value="CHITINASE"/>
    <property type="match status" value="1"/>
</dbReference>
<evidence type="ECO:0000313" key="5">
    <source>
        <dbReference type="EMBL" id="KAK3606839.1"/>
    </source>
</evidence>
<organism evidence="5 6">
    <name type="scientific">Potamilus streckersoni</name>
    <dbReference type="NCBI Taxonomy" id="2493646"/>
    <lineage>
        <taxon>Eukaryota</taxon>
        <taxon>Metazoa</taxon>
        <taxon>Spiralia</taxon>
        <taxon>Lophotrochozoa</taxon>
        <taxon>Mollusca</taxon>
        <taxon>Bivalvia</taxon>
        <taxon>Autobranchia</taxon>
        <taxon>Heteroconchia</taxon>
        <taxon>Palaeoheterodonta</taxon>
        <taxon>Unionida</taxon>
        <taxon>Unionoidea</taxon>
        <taxon>Unionidae</taxon>
        <taxon>Ambleminae</taxon>
        <taxon>Lampsilini</taxon>
        <taxon>Potamilus</taxon>
    </lineage>
</organism>
<reference evidence="5" key="1">
    <citation type="journal article" date="2021" name="Genome Biol. Evol.">
        <title>A High-Quality Reference Genome for a Parasitic Bivalve with Doubly Uniparental Inheritance (Bivalvia: Unionida).</title>
        <authorList>
            <person name="Smith C.H."/>
        </authorList>
    </citation>
    <scope>NUCLEOTIDE SEQUENCE</scope>
    <source>
        <strain evidence="5">CHS0354</strain>
    </source>
</reference>
<feature type="signal peptide" evidence="3">
    <location>
        <begin position="1"/>
        <end position="28"/>
    </location>
</feature>
<feature type="region of interest" description="Disordered" evidence="2">
    <location>
        <begin position="328"/>
        <end position="347"/>
    </location>
</feature>
<evidence type="ECO:0000256" key="2">
    <source>
        <dbReference type="SAM" id="MobiDB-lite"/>
    </source>
</evidence>
<dbReference type="InterPro" id="IPR001223">
    <property type="entry name" value="Glyco_hydro18_cat"/>
</dbReference>
<dbReference type="Gene3D" id="2.60.40.10">
    <property type="entry name" value="Immunoglobulins"/>
    <property type="match status" value="2"/>
</dbReference>
<dbReference type="SUPFAM" id="SSF51445">
    <property type="entry name" value="(Trans)glycosidases"/>
    <property type="match status" value="1"/>
</dbReference>
<dbReference type="Gene3D" id="3.20.20.80">
    <property type="entry name" value="Glycosidases"/>
    <property type="match status" value="1"/>
</dbReference>
<feature type="chain" id="PRO_5042107581" description="GH18 domain-containing protein" evidence="3">
    <location>
        <begin position="29"/>
        <end position="854"/>
    </location>
</feature>
<reference evidence="5" key="3">
    <citation type="submission" date="2023-05" db="EMBL/GenBank/DDBJ databases">
        <authorList>
            <person name="Smith C.H."/>
        </authorList>
    </citation>
    <scope>NUCLEOTIDE SEQUENCE</scope>
    <source>
        <strain evidence="5">CHS0354</strain>
        <tissue evidence="5">Mantle</tissue>
    </source>
</reference>
<dbReference type="PROSITE" id="PS51910">
    <property type="entry name" value="GH18_2"/>
    <property type="match status" value="1"/>
</dbReference>
<keyword evidence="3" id="KW-0732">Signal</keyword>
<dbReference type="GO" id="GO:0008061">
    <property type="term" value="F:chitin binding"/>
    <property type="evidence" value="ECO:0007669"/>
    <property type="project" value="InterPro"/>
</dbReference>
<feature type="domain" description="GH18" evidence="4">
    <location>
        <begin position="526"/>
        <end position="854"/>
    </location>
</feature>
<dbReference type="InterPro" id="IPR013783">
    <property type="entry name" value="Ig-like_fold"/>
</dbReference>
<dbReference type="Pfam" id="PF08329">
    <property type="entry name" value="ChitinaseA_N"/>
    <property type="match status" value="1"/>
</dbReference>
<dbReference type="InterPro" id="IPR014756">
    <property type="entry name" value="Ig_E-set"/>
</dbReference>
<accession>A0AAE0WA88</accession>
<dbReference type="GO" id="GO:0004568">
    <property type="term" value="F:chitinase activity"/>
    <property type="evidence" value="ECO:0007669"/>
    <property type="project" value="InterPro"/>
</dbReference>
<dbReference type="PANTHER" id="PTHR11177:SF317">
    <property type="entry name" value="CHITINASE 12-RELATED"/>
    <property type="match status" value="1"/>
</dbReference>
<proteinExistence type="predicted"/>
<dbReference type="SUPFAM" id="SSF81296">
    <property type="entry name" value="E set domains"/>
    <property type="match status" value="2"/>
</dbReference>
<dbReference type="InterPro" id="IPR050314">
    <property type="entry name" value="Glycosyl_Hydrlase_18"/>
</dbReference>
<reference evidence="5" key="2">
    <citation type="journal article" date="2021" name="Genome Biol. Evol.">
        <title>Developing a high-quality reference genome for a parasitic bivalve with doubly uniparental inheritance (Bivalvia: Unionida).</title>
        <authorList>
            <person name="Smith C.H."/>
        </authorList>
    </citation>
    <scope>NUCLEOTIDE SEQUENCE</scope>
    <source>
        <strain evidence="5">CHS0354</strain>
        <tissue evidence="5">Mantle</tissue>
    </source>
</reference>
<evidence type="ECO:0000313" key="6">
    <source>
        <dbReference type="Proteomes" id="UP001195483"/>
    </source>
</evidence>
<name>A0AAE0WA88_9BIVA</name>
<comment type="caution">
    <text evidence="5">The sequence shown here is derived from an EMBL/GenBank/DDBJ whole genome shotgun (WGS) entry which is preliminary data.</text>
</comment>
<dbReference type="InterPro" id="IPR011583">
    <property type="entry name" value="Chitinase_II/V-like_cat"/>
</dbReference>
<sequence>MKESFVKGRAVFAGIPVLIALMIACSGGESGTTLSDDGALNSFMLSDGYTACYDINGNNACDADEASAQVSNGYYEPSKLSNDGNEGAPLIAYKAGSPTHYAVNGVFSPLNTLIYSKARDAGKSYDALYEDVYEKLGSTAVQDSFLEFVGHGLDAAYRTGEEIDQIVNPTIISGCRCVIRTPLLRREICSNDARTIKQGSAAGVGKNPGVPFIDWMPVVADKSPYQISWNMWWGINGQTWKLYINNTEKCSQTFSKVSVMSAQNGTCSAELTKGPNEIYVELCNDTYCSKSAVSRILYDANAAPDAPVAVGDPVPPSMPPVYVITPPVETPQPDRGAPETPAPLPAGSAPTTGIAPAKPHIAWFAPRTLTASNTISWNIWYGTGASSATIIVTSPAGTVTESAAVSGTDMKSGSFIVSTPTDGQYTLAVKVSNAYGSSQSDEKVLTKYTENQQDPIYAPLPTGTPSQPISASLKDCALVDIGEDIRTADVNTPKGRCMTALRADNSFGGTYTAGTHDASYKPAGNKKIIAYFAEWGIYLRNYHVKDIPAARLTHLYYAFLDAKSNGDLSIIDYYAALDKSNETDTYLSPSGRKGNLKQLWLLKQKFPHLNMCFSVGGWTKSDNLYAIAASETLRNRMAESALRFAKDYKFDCIDIDWEFPVLGGEETHLASKADRDNFTKLIDALYAKLNPEGIKLTAAVSASDLGIKALNYPAFVDKLDSIILMTYDFNGAWNKYTGHQASLFPNNHPAQTYKVAYNKHWNISSALENVIKQFPDPTKAAAVRDKIMLGVAFYGRTWSGATQKPVPTQPIVQTTGPGRANMNRELIDYKQVAASTNIASESSLARSNRGLIQG</sequence>
<gene>
    <name evidence="5" type="ORF">CHS0354_018433</name>
</gene>
<keyword evidence="1" id="KW-0146">Chitin degradation</keyword>
<protein>
    <recommendedName>
        <fullName evidence="4">GH18 domain-containing protein</fullName>
    </recommendedName>
</protein>
<keyword evidence="1" id="KW-0119">Carbohydrate metabolism</keyword>
<evidence type="ECO:0000256" key="1">
    <source>
        <dbReference type="ARBA" id="ARBA00023024"/>
    </source>
</evidence>
<keyword evidence="6" id="KW-1185">Reference proteome</keyword>
<dbReference type="SMART" id="SM00636">
    <property type="entry name" value="Glyco_18"/>
    <property type="match status" value="1"/>
</dbReference>
<keyword evidence="1" id="KW-0624">Polysaccharide degradation</keyword>
<dbReference type="InterPro" id="IPR017853">
    <property type="entry name" value="GH"/>
</dbReference>
<dbReference type="Proteomes" id="UP001195483">
    <property type="component" value="Unassembled WGS sequence"/>
</dbReference>
<dbReference type="EMBL" id="JAEAOA010001141">
    <property type="protein sequence ID" value="KAK3606839.1"/>
    <property type="molecule type" value="Genomic_DNA"/>
</dbReference>
<dbReference type="GO" id="GO:0006032">
    <property type="term" value="P:chitin catabolic process"/>
    <property type="evidence" value="ECO:0007669"/>
    <property type="project" value="UniProtKB-KW"/>
</dbReference>
<dbReference type="InterPro" id="IPR013540">
    <property type="entry name" value="ChitinaseA_N"/>
</dbReference>
<evidence type="ECO:0000259" key="4">
    <source>
        <dbReference type="PROSITE" id="PS51910"/>
    </source>
</evidence>
<dbReference type="GO" id="GO:0005975">
    <property type="term" value="P:carbohydrate metabolic process"/>
    <property type="evidence" value="ECO:0007669"/>
    <property type="project" value="InterPro"/>
</dbReference>
<dbReference type="Pfam" id="PF00704">
    <property type="entry name" value="Glyco_hydro_18"/>
    <property type="match status" value="1"/>
</dbReference>
<evidence type="ECO:0000256" key="3">
    <source>
        <dbReference type="SAM" id="SignalP"/>
    </source>
</evidence>